<protein>
    <submittedName>
        <fullName evidence="2">Uncharacterized protein</fullName>
    </submittedName>
</protein>
<keyword evidence="3" id="KW-1185">Reference proteome</keyword>
<name>A0A1E2S2T0_9HYPH</name>
<proteinExistence type="predicted"/>
<accession>A0A1E2S2T0</accession>
<organism evidence="2 3">
    <name type="scientific">Methyloligella halotolerans</name>
    <dbReference type="NCBI Taxonomy" id="1177755"/>
    <lineage>
        <taxon>Bacteria</taxon>
        <taxon>Pseudomonadati</taxon>
        <taxon>Pseudomonadota</taxon>
        <taxon>Alphaproteobacteria</taxon>
        <taxon>Hyphomicrobiales</taxon>
        <taxon>Hyphomicrobiaceae</taxon>
        <taxon>Methyloligella</taxon>
    </lineage>
</organism>
<keyword evidence="1" id="KW-0732">Signal</keyword>
<dbReference type="Proteomes" id="UP000095087">
    <property type="component" value="Unassembled WGS sequence"/>
</dbReference>
<comment type="caution">
    <text evidence="2">The sequence shown here is derived from an EMBL/GenBank/DDBJ whole genome shotgun (WGS) entry which is preliminary data.</text>
</comment>
<sequence length="117" mass="11907">MRNYFIALGLAAGTAALAAGGPAHATPGQSATSAHAASASAVQQVDFVDRAERRLRRNGYTVIPPAPPGTAPVIVGTGPAVAVPPGAAVVPVRPTTCGEYHYWNGIACVDARYEETP</sequence>
<feature type="signal peptide" evidence="1">
    <location>
        <begin position="1"/>
        <end position="25"/>
    </location>
</feature>
<evidence type="ECO:0000256" key="1">
    <source>
        <dbReference type="SAM" id="SignalP"/>
    </source>
</evidence>
<feature type="chain" id="PRO_5009116757" evidence="1">
    <location>
        <begin position="26"/>
        <end position="117"/>
    </location>
</feature>
<evidence type="ECO:0000313" key="3">
    <source>
        <dbReference type="Proteomes" id="UP000095087"/>
    </source>
</evidence>
<evidence type="ECO:0000313" key="2">
    <source>
        <dbReference type="EMBL" id="ODA68797.1"/>
    </source>
</evidence>
<dbReference type="EMBL" id="MASI01000001">
    <property type="protein sequence ID" value="ODA68797.1"/>
    <property type="molecule type" value="Genomic_DNA"/>
</dbReference>
<gene>
    <name evidence="2" type="ORF">A7A08_00631</name>
</gene>
<dbReference type="AlphaFoldDB" id="A0A1E2S2T0"/>
<dbReference type="RefSeq" id="WP_069094019.1">
    <property type="nucleotide sequence ID" value="NZ_MASI01000001.1"/>
</dbReference>
<dbReference type="STRING" id="1177755.A7A08_00631"/>
<reference evidence="2 3" key="1">
    <citation type="submission" date="2016-07" db="EMBL/GenBank/DDBJ databases">
        <title>Draft genome sequence of Methyloligella halotolerans C2T (VKM B-2706T=CCUG 61687T=DSM 25045T), a halotolerant polyhydroxybutyrate accumulating methylotroph.</title>
        <authorList>
            <person name="Vasilenko O.V."/>
            <person name="Doronina N.V."/>
            <person name="Poroshina M.N."/>
            <person name="Tarlachkov S.V."/>
            <person name="Trotsenko Y.A."/>
        </authorList>
    </citation>
    <scope>NUCLEOTIDE SEQUENCE [LARGE SCALE GENOMIC DNA]</scope>
    <source>
        <strain evidence="2 3">VKM B-2706</strain>
    </source>
</reference>